<name>A0A806FGH5_BIFAN</name>
<evidence type="ECO:0000313" key="7">
    <source>
        <dbReference type="EMBL" id="AEK29495.1"/>
    </source>
</evidence>
<evidence type="ECO:0000256" key="2">
    <source>
        <dbReference type="ARBA" id="ARBA00023125"/>
    </source>
</evidence>
<dbReference type="KEGG" id="bnm:BALAC2494_01065"/>
<dbReference type="PROSITE" id="PS50977">
    <property type="entry name" value="HTH_TETR_2"/>
    <property type="match status" value="1"/>
</dbReference>
<proteinExistence type="predicted"/>
<keyword evidence="2 4" id="KW-0238">DNA-binding</keyword>
<dbReference type="AlphaFoldDB" id="A0A806FGH5"/>
<gene>
    <name evidence="7" type="ORF">BALAC2494_01065</name>
</gene>
<evidence type="ECO:0000256" key="5">
    <source>
        <dbReference type="SAM" id="MobiDB-lite"/>
    </source>
</evidence>
<dbReference type="PANTHER" id="PTHR30055:SF234">
    <property type="entry name" value="HTH-TYPE TRANSCRIPTIONAL REGULATOR BETI"/>
    <property type="match status" value="1"/>
</dbReference>
<keyword evidence="3" id="KW-0804">Transcription</keyword>
<evidence type="ECO:0000256" key="1">
    <source>
        <dbReference type="ARBA" id="ARBA00023015"/>
    </source>
</evidence>
<protein>
    <submittedName>
        <fullName evidence="7">Transcriptional regulator, TetR family</fullName>
    </submittedName>
</protein>
<dbReference type="PANTHER" id="PTHR30055">
    <property type="entry name" value="HTH-TYPE TRANSCRIPTIONAL REGULATOR RUTR"/>
    <property type="match status" value="1"/>
</dbReference>
<dbReference type="EMBL" id="CP002915">
    <property type="protein sequence ID" value="AEK29495.1"/>
    <property type="molecule type" value="Genomic_DNA"/>
</dbReference>
<sequence length="213" mass="24704">MQPSVEESVNTRTRKSPQQREEEILRATVKLISQRGYNGISLRDVASEVGMTQQGVLHYVGNKAGLAAMVMKEFYDPTSMPGDFLASGLPGSDRDAPHFPAYLRYVVRENAKRRDLVQMFAILQAESIDPDHPAHDYFEHRPAIIWQTLSNYQWKLPPQIGTWENFKPLHRMALEAMDGIQLRWLRSDPIDLYDEWIAFERILFPSPVWDNYR</sequence>
<dbReference type="GeneID" id="29696659"/>
<evidence type="ECO:0000313" key="8">
    <source>
        <dbReference type="Proteomes" id="UP000008394"/>
    </source>
</evidence>
<dbReference type="InterPro" id="IPR050109">
    <property type="entry name" value="HTH-type_TetR-like_transc_reg"/>
</dbReference>
<organism evidence="7 8">
    <name type="scientific">Bifidobacterium animalis subsp. lactis CNCM I-2494</name>
    <dbReference type="NCBI Taxonomy" id="1042403"/>
    <lineage>
        <taxon>Bacteria</taxon>
        <taxon>Bacillati</taxon>
        <taxon>Actinomycetota</taxon>
        <taxon>Actinomycetes</taxon>
        <taxon>Bifidobacteriales</taxon>
        <taxon>Bifidobacteriaceae</taxon>
        <taxon>Bifidobacterium</taxon>
    </lineage>
</organism>
<dbReference type="SUPFAM" id="SSF46689">
    <property type="entry name" value="Homeodomain-like"/>
    <property type="match status" value="1"/>
</dbReference>
<keyword evidence="1" id="KW-0805">Transcription regulation</keyword>
<reference evidence="7 8" key="1">
    <citation type="journal article" date="2011" name="J. Bacteriol.">
        <title>Genome Sequence of the Probiotic Strain Bifidobacterium animalis subsp. lactis CNCM I-2494.</title>
        <authorList>
            <person name="Chervaux C."/>
            <person name="Grimaldi C."/>
            <person name="Bolotin A."/>
            <person name="Quinquis B."/>
            <person name="Legrain-Raspaud S."/>
            <person name="van Hylckama Vlieg J.E."/>
            <person name="Denariaz G."/>
            <person name="Smokvina T."/>
        </authorList>
    </citation>
    <scope>NUCLEOTIDE SEQUENCE [LARGE SCALE GENOMIC DNA]</scope>
    <source>
        <strain evidence="7 8">CNCM I-2494</strain>
    </source>
</reference>
<dbReference type="Pfam" id="PF00440">
    <property type="entry name" value="TetR_N"/>
    <property type="match status" value="1"/>
</dbReference>
<feature type="domain" description="HTH tetR-type" evidence="6">
    <location>
        <begin position="18"/>
        <end position="78"/>
    </location>
</feature>
<accession>A0A806FGH5</accession>
<feature type="DNA-binding region" description="H-T-H motif" evidence="4">
    <location>
        <begin position="41"/>
        <end position="60"/>
    </location>
</feature>
<dbReference type="Gene3D" id="1.10.357.10">
    <property type="entry name" value="Tetracycline Repressor, domain 2"/>
    <property type="match status" value="1"/>
</dbReference>
<evidence type="ECO:0000256" key="4">
    <source>
        <dbReference type="PROSITE-ProRule" id="PRU00335"/>
    </source>
</evidence>
<dbReference type="GO" id="GO:0003700">
    <property type="term" value="F:DNA-binding transcription factor activity"/>
    <property type="evidence" value="ECO:0007669"/>
    <property type="project" value="TreeGrafter"/>
</dbReference>
<dbReference type="RefSeq" id="WP_004219318.1">
    <property type="nucleotide sequence ID" value="NC_017215.1"/>
</dbReference>
<dbReference type="GO" id="GO:0000976">
    <property type="term" value="F:transcription cis-regulatory region binding"/>
    <property type="evidence" value="ECO:0007669"/>
    <property type="project" value="TreeGrafter"/>
</dbReference>
<dbReference type="Proteomes" id="UP000008394">
    <property type="component" value="Chromosome"/>
</dbReference>
<evidence type="ECO:0000259" key="6">
    <source>
        <dbReference type="PROSITE" id="PS50977"/>
    </source>
</evidence>
<feature type="compositionally biased region" description="Polar residues" evidence="5">
    <location>
        <begin position="1"/>
        <end position="11"/>
    </location>
</feature>
<dbReference type="InterPro" id="IPR001647">
    <property type="entry name" value="HTH_TetR"/>
</dbReference>
<dbReference type="InterPro" id="IPR009057">
    <property type="entry name" value="Homeodomain-like_sf"/>
</dbReference>
<feature type="region of interest" description="Disordered" evidence="5">
    <location>
        <begin position="1"/>
        <end position="21"/>
    </location>
</feature>
<evidence type="ECO:0000256" key="3">
    <source>
        <dbReference type="ARBA" id="ARBA00023163"/>
    </source>
</evidence>